<keyword evidence="3" id="KW-1185">Reference proteome</keyword>
<evidence type="ECO:0000313" key="1">
    <source>
        <dbReference type="EMBL" id="PXF39732.1"/>
    </source>
</evidence>
<name>A0A2V3ICN6_9FLOR</name>
<accession>A0A2V3ICN6</accession>
<evidence type="ECO:0000313" key="2">
    <source>
        <dbReference type="EMBL" id="PXF39843.1"/>
    </source>
</evidence>
<evidence type="ECO:0000313" key="3">
    <source>
        <dbReference type="Proteomes" id="UP000247409"/>
    </source>
</evidence>
<dbReference type="Proteomes" id="UP000247409">
    <property type="component" value="Unassembled WGS sequence"/>
</dbReference>
<protein>
    <submittedName>
        <fullName evidence="2">Uncharacterized protein</fullName>
    </submittedName>
</protein>
<dbReference type="EMBL" id="NBIV01000422">
    <property type="protein sequence ID" value="PXF39843.1"/>
    <property type="molecule type" value="Genomic_DNA"/>
</dbReference>
<comment type="caution">
    <text evidence="2">The sequence shown here is derived from an EMBL/GenBank/DDBJ whole genome shotgun (WGS) entry which is preliminary data.</text>
</comment>
<proteinExistence type="predicted"/>
<reference evidence="2 3" key="1">
    <citation type="journal article" date="2018" name="Mol. Biol. Evol.">
        <title>Analysis of the draft genome of the red seaweed Gracilariopsis chorda provides insights into genome size evolution in Rhodophyta.</title>
        <authorList>
            <person name="Lee J."/>
            <person name="Yang E.C."/>
            <person name="Graf L."/>
            <person name="Yang J.H."/>
            <person name="Qiu H."/>
            <person name="Zel Zion U."/>
            <person name="Chan C.X."/>
            <person name="Stephens T.G."/>
            <person name="Weber A.P.M."/>
            <person name="Boo G.H."/>
            <person name="Boo S.M."/>
            <person name="Kim K.M."/>
            <person name="Shin Y."/>
            <person name="Jung M."/>
            <person name="Lee S.J."/>
            <person name="Yim H.S."/>
            <person name="Lee J.H."/>
            <person name="Bhattacharya D."/>
            <person name="Yoon H.S."/>
        </authorList>
    </citation>
    <scope>NUCLEOTIDE SEQUENCE [LARGE SCALE GENOMIC DNA]</scope>
    <source>
        <strain evidence="2 3">SKKU-2015</strain>
        <tissue evidence="2">Whole body</tissue>
    </source>
</reference>
<gene>
    <name evidence="2" type="ORF">BWQ96_10453</name>
    <name evidence="1" type="ORF">BWQ96_10570</name>
</gene>
<dbReference type="AlphaFoldDB" id="A0A2V3ICN6"/>
<dbReference type="EMBL" id="NBIV01000479">
    <property type="protein sequence ID" value="PXF39732.1"/>
    <property type="molecule type" value="Genomic_DNA"/>
</dbReference>
<organism evidence="2 3">
    <name type="scientific">Gracilariopsis chorda</name>
    <dbReference type="NCBI Taxonomy" id="448386"/>
    <lineage>
        <taxon>Eukaryota</taxon>
        <taxon>Rhodophyta</taxon>
        <taxon>Florideophyceae</taxon>
        <taxon>Rhodymeniophycidae</taxon>
        <taxon>Gracilariales</taxon>
        <taxon>Gracilariaceae</taxon>
        <taxon>Gracilariopsis</taxon>
    </lineage>
</organism>
<sequence length="71" mass="7757">MNRIICLYETGVDGEREEAAHGHIASLYISVGHGSGEPIAPAIWYENASAAQQEASSFYWHLALLLREVGV</sequence>